<dbReference type="GO" id="GO:0009368">
    <property type="term" value="C:endopeptidase Clp complex"/>
    <property type="evidence" value="ECO:0007669"/>
    <property type="project" value="TreeGrafter"/>
</dbReference>
<dbReference type="Gene3D" id="3.90.226.10">
    <property type="entry name" value="2-enoyl-CoA Hydratase, Chain A, domain 1"/>
    <property type="match status" value="1"/>
</dbReference>
<dbReference type="EMBL" id="CP097506">
    <property type="protein sequence ID" value="URD97732.1"/>
    <property type="molecule type" value="Genomic_DNA"/>
</dbReference>
<protein>
    <recommendedName>
        <fullName evidence="2">ATP-dependent Clp protease proteolytic subunit</fullName>
    </recommendedName>
</protein>
<gene>
    <name evidence="4" type="ORF">MUK42_31274</name>
</gene>
<dbReference type="GO" id="GO:0051117">
    <property type="term" value="F:ATPase binding"/>
    <property type="evidence" value="ECO:0007669"/>
    <property type="project" value="TreeGrafter"/>
</dbReference>
<dbReference type="PANTHER" id="PTHR10381">
    <property type="entry name" value="ATP-DEPENDENT CLP PROTEASE PROTEOLYTIC SUBUNIT"/>
    <property type="match status" value="1"/>
</dbReference>
<dbReference type="SUPFAM" id="SSF52096">
    <property type="entry name" value="ClpP/crotonase"/>
    <property type="match status" value="1"/>
</dbReference>
<dbReference type="PRINTS" id="PR00127">
    <property type="entry name" value="CLPPROTEASEP"/>
</dbReference>
<dbReference type="AlphaFoldDB" id="A0A9E7FMF8"/>
<dbReference type="Pfam" id="PF00574">
    <property type="entry name" value="CLP_protease"/>
    <property type="match status" value="1"/>
</dbReference>
<accession>A0A9E7FMF8</accession>
<evidence type="ECO:0000313" key="4">
    <source>
        <dbReference type="EMBL" id="URD97732.1"/>
    </source>
</evidence>
<comment type="similarity">
    <text evidence="1 2">Belongs to the peptidase S14 family.</text>
</comment>
<dbReference type="PANTHER" id="PTHR10381:SF50">
    <property type="entry name" value="ATP-DEPENDENT CLP PROTEASE PROTEOLYTIC SUBUNIT 3, CHLOROPLASTIC"/>
    <property type="match status" value="1"/>
</dbReference>
<dbReference type="GO" id="GO:0009536">
    <property type="term" value="C:plastid"/>
    <property type="evidence" value="ECO:0007669"/>
    <property type="project" value="UniProtKB-ARBA"/>
</dbReference>
<organism evidence="4 5">
    <name type="scientific">Musa troglodytarum</name>
    <name type="common">fe'i banana</name>
    <dbReference type="NCBI Taxonomy" id="320322"/>
    <lineage>
        <taxon>Eukaryota</taxon>
        <taxon>Viridiplantae</taxon>
        <taxon>Streptophyta</taxon>
        <taxon>Embryophyta</taxon>
        <taxon>Tracheophyta</taxon>
        <taxon>Spermatophyta</taxon>
        <taxon>Magnoliopsida</taxon>
        <taxon>Liliopsida</taxon>
        <taxon>Zingiberales</taxon>
        <taxon>Musaceae</taxon>
        <taxon>Musa</taxon>
    </lineage>
</organism>
<dbReference type="CDD" id="cd07017">
    <property type="entry name" value="S14_ClpP_2"/>
    <property type="match status" value="1"/>
</dbReference>
<sequence>MRQARPSLRVAAADRRMSLSEGWDMSVPHRGLFGCHDQHAPPAPHRLLGIPGCLHRSMEYGFAAILQLLRRIGVAHWVDTVTADLIISQLLFLDVEDQKKEIKLFINSPGGSVTAGMRIYDAMKLCKADVSTVCLGLVASMGAFLLAAWSKRKKILHAKC</sequence>
<dbReference type="InterPro" id="IPR001907">
    <property type="entry name" value="ClpP"/>
</dbReference>
<feature type="transmembrane region" description="Helical" evidence="3">
    <location>
        <begin position="130"/>
        <end position="149"/>
    </location>
</feature>
<evidence type="ECO:0000256" key="3">
    <source>
        <dbReference type="SAM" id="Phobius"/>
    </source>
</evidence>
<evidence type="ECO:0000256" key="1">
    <source>
        <dbReference type="ARBA" id="ARBA00007039"/>
    </source>
</evidence>
<dbReference type="GO" id="GO:0006515">
    <property type="term" value="P:protein quality control for misfolded or incompletely synthesized proteins"/>
    <property type="evidence" value="ECO:0007669"/>
    <property type="project" value="TreeGrafter"/>
</dbReference>
<keyword evidence="4" id="KW-0645">Protease</keyword>
<dbReference type="OrthoDB" id="1429244at2759"/>
<dbReference type="InterPro" id="IPR023562">
    <property type="entry name" value="ClpP/TepA"/>
</dbReference>
<keyword evidence="5" id="KW-1185">Reference proteome</keyword>
<evidence type="ECO:0000313" key="5">
    <source>
        <dbReference type="Proteomes" id="UP001055439"/>
    </source>
</evidence>
<dbReference type="GO" id="GO:0004176">
    <property type="term" value="F:ATP-dependent peptidase activity"/>
    <property type="evidence" value="ECO:0007669"/>
    <property type="project" value="InterPro"/>
</dbReference>
<keyword evidence="3" id="KW-0812">Transmembrane</keyword>
<evidence type="ECO:0000256" key="2">
    <source>
        <dbReference type="RuleBase" id="RU003567"/>
    </source>
</evidence>
<keyword evidence="3" id="KW-0472">Membrane</keyword>
<keyword evidence="4" id="KW-0378">Hydrolase</keyword>
<name>A0A9E7FMF8_9LILI</name>
<dbReference type="Proteomes" id="UP001055439">
    <property type="component" value="Chromosome 4"/>
</dbReference>
<reference evidence="4" key="1">
    <citation type="submission" date="2022-05" db="EMBL/GenBank/DDBJ databases">
        <title>The Musa troglodytarum L. genome provides insights into the mechanism of non-climacteric behaviour and enrichment of carotenoids.</title>
        <authorList>
            <person name="Wang J."/>
        </authorList>
    </citation>
    <scope>NUCLEOTIDE SEQUENCE</scope>
    <source>
        <tissue evidence="4">Leaf</tissue>
    </source>
</reference>
<dbReference type="InterPro" id="IPR029045">
    <property type="entry name" value="ClpP/crotonase-like_dom_sf"/>
</dbReference>
<proteinExistence type="inferred from homology"/>
<dbReference type="GO" id="GO:0004252">
    <property type="term" value="F:serine-type endopeptidase activity"/>
    <property type="evidence" value="ECO:0007669"/>
    <property type="project" value="InterPro"/>
</dbReference>
<keyword evidence="3" id="KW-1133">Transmembrane helix</keyword>